<keyword evidence="5" id="KW-0646">Protease inhibitor</keyword>
<feature type="disulfide bond" evidence="9">
    <location>
        <begin position="26"/>
        <end position="117"/>
    </location>
</feature>
<name>A0A4P2UEW3_HEMLE</name>
<evidence type="ECO:0000256" key="5">
    <source>
        <dbReference type="ARBA" id="ARBA00022690"/>
    </source>
</evidence>
<dbReference type="PANTHER" id="PTHR11844">
    <property type="entry name" value="METALLOPROTEASE INHIBITOR"/>
    <property type="match status" value="1"/>
</dbReference>
<evidence type="ECO:0000256" key="4">
    <source>
        <dbReference type="ARBA" id="ARBA00022608"/>
    </source>
</evidence>
<dbReference type="GO" id="GO:0031012">
    <property type="term" value="C:extracellular matrix"/>
    <property type="evidence" value="ECO:0007669"/>
    <property type="project" value="TreeGrafter"/>
</dbReference>
<feature type="signal peptide" evidence="10">
    <location>
        <begin position="1"/>
        <end position="19"/>
    </location>
</feature>
<evidence type="ECO:0000256" key="10">
    <source>
        <dbReference type="SAM" id="SignalP"/>
    </source>
</evidence>
<dbReference type="GO" id="GO:0005615">
    <property type="term" value="C:extracellular space"/>
    <property type="evidence" value="ECO:0007669"/>
    <property type="project" value="TreeGrafter"/>
</dbReference>
<feature type="domain" description="NTR" evidence="11">
    <location>
        <begin position="24"/>
        <end position="142"/>
    </location>
</feature>
<organism evidence="12">
    <name type="scientific">Hemiscorpius lepturus</name>
    <name type="common">Scorpion</name>
    <dbReference type="NCBI Taxonomy" id="520031"/>
    <lineage>
        <taxon>Eukaryota</taxon>
        <taxon>Metazoa</taxon>
        <taxon>Ecdysozoa</taxon>
        <taxon>Arthropoda</taxon>
        <taxon>Chelicerata</taxon>
        <taxon>Arachnida</taxon>
        <taxon>Scorpiones</taxon>
        <taxon>Iurida</taxon>
        <taxon>Scorpionoidea</taxon>
        <taxon>Hemiscorpiidae</taxon>
    </lineage>
</organism>
<evidence type="ECO:0000256" key="9">
    <source>
        <dbReference type="PIRSR" id="PIRSR601820-3"/>
    </source>
</evidence>
<feature type="disulfide bond" evidence="9">
    <location>
        <begin position="165"/>
        <end position="185"/>
    </location>
</feature>
<dbReference type="GO" id="GO:0008191">
    <property type="term" value="F:metalloendopeptidase inhibitor activity"/>
    <property type="evidence" value="ECO:0007669"/>
    <property type="project" value="InterPro"/>
</dbReference>
<sequence>MVSTCSVVLLALTSFLVYGSSDGCSCMNSHPQEHYCSADFVAVVQVKRARKNTINSVTAYHIRTRRIFKANHKVEAALKHGLLWSSSKANSCGLRLKRRKYLVTGHVTGEKPWVSLCNFVREWSTLTKKQRKGFRRLYGQGCRCKVRAPGFVRFTPLEYTKEHYCLWETAWLENESDCQGRHTMCVPSVHNEGKCLWVHNSAYRHCMKRNRKLKALKKSP</sequence>
<evidence type="ECO:0000256" key="7">
    <source>
        <dbReference type="ARBA" id="ARBA00023215"/>
    </source>
</evidence>
<dbReference type="CDD" id="cd03577">
    <property type="entry name" value="NTR_TIMP_like"/>
    <property type="match status" value="1"/>
</dbReference>
<dbReference type="PANTHER" id="PTHR11844:SF25">
    <property type="entry name" value="NTR DOMAIN-CONTAINING PROTEIN"/>
    <property type="match status" value="1"/>
</dbReference>
<dbReference type="Gene3D" id="2.40.50.120">
    <property type="match status" value="1"/>
</dbReference>
<feature type="disulfide bond" evidence="9">
    <location>
        <begin position="144"/>
        <end position="195"/>
    </location>
</feature>
<dbReference type="Pfam" id="PF00965">
    <property type="entry name" value="TIMP"/>
    <property type="match status" value="1"/>
</dbReference>
<dbReference type="InterPro" id="IPR008993">
    <property type="entry name" value="TIMP-like_OB-fold"/>
</dbReference>
<evidence type="ECO:0000256" key="1">
    <source>
        <dbReference type="ARBA" id="ARBA00004613"/>
    </source>
</evidence>
<dbReference type="SUPFAM" id="SSF50242">
    <property type="entry name" value="TIMP-like"/>
    <property type="match status" value="1"/>
</dbReference>
<keyword evidence="3" id="KW-0964">Secreted</keyword>
<dbReference type="GO" id="GO:0046872">
    <property type="term" value="F:metal ion binding"/>
    <property type="evidence" value="ECO:0007669"/>
    <property type="project" value="UniProtKB-KW"/>
</dbReference>
<feature type="binding site" evidence="8">
    <location>
        <position position="24"/>
    </location>
    <ligand>
        <name>Zn(2+)</name>
        <dbReference type="ChEBI" id="CHEBI:29105"/>
        <note>ligand shared with metalloproteinase partner</note>
    </ligand>
</feature>
<evidence type="ECO:0000256" key="6">
    <source>
        <dbReference type="ARBA" id="ARBA00023157"/>
    </source>
</evidence>
<keyword evidence="8" id="KW-0862">Zinc</keyword>
<keyword evidence="4" id="KW-0483">Metalloprotease inhibitor</keyword>
<keyword evidence="6 9" id="KW-1015">Disulfide bond</keyword>
<feature type="chain" id="PRO_5020397855" evidence="10">
    <location>
        <begin position="20"/>
        <end position="220"/>
    </location>
</feature>
<keyword evidence="8" id="KW-0479">Metal-binding</keyword>
<evidence type="ECO:0000259" key="11">
    <source>
        <dbReference type="PROSITE" id="PS50189"/>
    </source>
</evidence>
<dbReference type="AlphaFoldDB" id="A0A4P2UEW3"/>
<feature type="disulfide bond" evidence="9">
    <location>
        <begin position="24"/>
        <end position="92"/>
    </location>
</feature>
<dbReference type="InterPro" id="IPR001134">
    <property type="entry name" value="Netrin_domain"/>
</dbReference>
<evidence type="ECO:0000256" key="8">
    <source>
        <dbReference type="PIRSR" id="PIRSR601820-1"/>
    </source>
</evidence>
<proteinExistence type="evidence at transcript level"/>
<protein>
    <submittedName>
        <fullName evidence="12">Metalloproteinase inhibitor</fullName>
    </submittedName>
</protein>
<dbReference type="Gene3D" id="3.90.370.10">
    <property type="entry name" value="Tissue inhibitor of metalloproteinase-1. Chain B, domain 1"/>
    <property type="match status" value="1"/>
</dbReference>
<dbReference type="GO" id="GO:0002020">
    <property type="term" value="F:protease binding"/>
    <property type="evidence" value="ECO:0007669"/>
    <property type="project" value="TreeGrafter"/>
</dbReference>
<dbReference type="EMBL" id="MG764541">
    <property type="protein sequence ID" value="AYC07538.1"/>
    <property type="molecule type" value="mRNA"/>
</dbReference>
<dbReference type="PROSITE" id="PS50189">
    <property type="entry name" value="NTR"/>
    <property type="match status" value="1"/>
</dbReference>
<dbReference type="GO" id="GO:0051045">
    <property type="term" value="P:negative regulation of membrane protein ectodomain proteolysis"/>
    <property type="evidence" value="ECO:0007669"/>
    <property type="project" value="TreeGrafter"/>
</dbReference>
<dbReference type="InterPro" id="IPR001820">
    <property type="entry name" value="TIMP"/>
</dbReference>
<reference evidence="12" key="1">
    <citation type="submission" date="2018-01" db="EMBL/GenBank/DDBJ databases">
        <title>Metalloproteinase inhibitor of Hemiscorpius lepturus.</title>
        <authorList>
            <person name="Ahadi M."/>
            <person name="Shahbazzadeh D."/>
            <person name="Behdani M."/>
            <person name="Kazemi-Lomedasht F."/>
        </authorList>
    </citation>
    <scope>NUCLEOTIDE SEQUENCE</scope>
    <source>
        <tissue evidence="12">Venom gland</tissue>
    </source>
</reference>
<keyword evidence="7" id="KW-0481">Metalloenzyme inhibitor</keyword>
<comment type="subcellular location">
    <subcellularLocation>
        <location evidence="1">Secreted</location>
    </subcellularLocation>
</comment>
<comment type="similarity">
    <text evidence="2">Belongs to the protease inhibitor I35 (TIMP) family.</text>
</comment>
<accession>A0A4P2UEW3</accession>
<dbReference type="SMART" id="SM00206">
    <property type="entry name" value="NTR"/>
    <property type="match status" value="1"/>
</dbReference>
<feature type="disulfide bond" evidence="9">
    <location>
        <begin position="36"/>
        <end position="142"/>
    </location>
</feature>
<dbReference type="InterPro" id="IPR027465">
    <property type="entry name" value="TIMP_C"/>
</dbReference>
<evidence type="ECO:0000256" key="2">
    <source>
        <dbReference type="ARBA" id="ARBA00011027"/>
    </source>
</evidence>
<evidence type="ECO:0000256" key="3">
    <source>
        <dbReference type="ARBA" id="ARBA00022525"/>
    </source>
</evidence>
<evidence type="ECO:0000313" key="12">
    <source>
        <dbReference type="EMBL" id="AYC07538.1"/>
    </source>
</evidence>
<keyword evidence="10" id="KW-0732">Signal</keyword>